<evidence type="ECO:0000256" key="1">
    <source>
        <dbReference type="ARBA" id="ARBA00006484"/>
    </source>
</evidence>
<dbReference type="GO" id="GO:0016491">
    <property type="term" value="F:oxidoreductase activity"/>
    <property type="evidence" value="ECO:0007669"/>
    <property type="project" value="UniProtKB-KW"/>
</dbReference>
<dbReference type="InterPro" id="IPR002347">
    <property type="entry name" value="SDR_fam"/>
</dbReference>
<gene>
    <name evidence="4" type="ORF">F1649_10605</name>
</gene>
<dbReference type="PANTHER" id="PTHR43976:SF16">
    <property type="entry name" value="SHORT-CHAIN DEHYDROGENASE_REDUCTASE FAMILY PROTEIN"/>
    <property type="match status" value="1"/>
</dbReference>
<proteinExistence type="inferred from homology"/>
<dbReference type="Pfam" id="PF00106">
    <property type="entry name" value="adh_short"/>
    <property type="match status" value="1"/>
</dbReference>
<dbReference type="Gene3D" id="3.40.50.720">
    <property type="entry name" value="NAD(P)-binding Rossmann-like Domain"/>
    <property type="match status" value="1"/>
</dbReference>
<dbReference type="EMBL" id="VWNE01000014">
    <property type="protein sequence ID" value="KAA8482926.1"/>
    <property type="molecule type" value="Genomic_DNA"/>
</dbReference>
<dbReference type="SUPFAM" id="SSF51735">
    <property type="entry name" value="NAD(P)-binding Rossmann-fold domains"/>
    <property type="match status" value="1"/>
</dbReference>
<dbReference type="NCBIfam" id="NF006114">
    <property type="entry name" value="PRK08263.1"/>
    <property type="match status" value="1"/>
</dbReference>
<dbReference type="PRINTS" id="PR00080">
    <property type="entry name" value="SDRFAMILY"/>
</dbReference>
<protein>
    <submittedName>
        <fullName evidence="4">SDR family oxidoreductase</fullName>
    </submittedName>
</protein>
<keyword evidence="5" id="KW-1185">Reference proteome</keyword>
<reference evidence="4 5" key="1">
    <citation type="submission" date="2019-09" db="EMBL/GenBank/DDBJ databases">
        <title>Pararcticibacter amylolyticus gen. nov., sp. nov., isolated from a rottenly hemp rope, and reclassification of Pedobacter tournemirensis as Pararcticibacter tournemirensis comb. nov.</title>
        <authorList>
            <person name="Cai Y."/>
        </authorList>
    </citation>
    <scope>NUCLEOTIDE SEQUENCE [LARGE SCALE GENOMIC DNA]</scope>
    <source>
        <strain evidence="4 5">TF5-37.2-LB10</strain>
    </source>
</reference>
<comment type="similarity">
    <text evidence="1 3">Belongs to the short-chain dehydrogenases/reductases (SDR) family.</text>
</comment>
<evidence type="ECO:0000313" key="4">
    <source>
        <dbReference type="EMBL" id="KAA8482926.1"/>
    </source>
</evidence>
<dbReference type="AlphaFoldDB" id="A0A5M9H7Q2"/>
<evidence type="ECO:0000256" key="3">
    <source>
        <dbReference type="RuleBase" id="RU000363"/>
    </source>
</evidence>
<dbReference type="CDD" id="cd05374">
    <property type="entry name" value="17beta-HSD-like_SDR_c"/>
    <property type="match status" value="1"/>
</dbReference>
<dbReference type="Proteomes" id="UP000322918">
    <property type="component" value="Unassembled WGS sequence"/>
</dbReference>
<evidence type="ECO:0000313" key="5">
    <source>
        <dbReference type="Proteomes" id="UP000322918"/>
    </source>
</evidence>
<name>A0A5M9H7Q2_9SPHI</name>
<evidence type="ECO:0000256" key="2">
    <source>
        <dbReference type="ARBA" id="ARBA00023002"/>
    </source>
</evidence>
<dbReference type="RefSeq" id="WP_141814259.1">
    <property type="nucleotide sequence ID" value="NZ_VFPL01000001.1"/>
</dbReference>
<dbReference type="OrthoDB" id="1235794at2"/>
<sequence length="278" mass="30577">MEKKTWFITGASRGFGKEWTTAALQRGDNVAATARNVDALADLKSEFGDLLLPLQLDVTDRDACFAAVEEARTHFGKLDIVINNAGYGLFGMVEEISEKEARDQMETNFFGALWVTQAALPFMREQKNGRILQVSSIGGIIANISLGLYHASKWALEAFSESLSKEVAGMGIFVTLIEPGGYGTDWSGSSAVHATPKPAYDVLREERAKLRGTFKPGDPAATSEAILQIVDAEEPPLRIFLGEQPLQWAKDQYQKRMETWEKWQDVSVKAQGNNNTAG</sequence>
<comment type="caution">
    <text evidence="4">The sequence shown here is derived from an EMBL/GenBank/DDBJ whole genome shotgun (WGS) entry which is preliminary data.</text>
</comment>
<dbReference type="InterPro" id="IPR036291">
    <property type="entry name" value="NAD(P)-bd_dom_sf"/>
</dbReference>
<dbReference type="PANTHER" id="PTHR43976">
    <property type="entry name" value="SHORT CHAIN DEHYDROGENASE"/>
    <property type="match status" value="1"/>
</dbReference>
<keyword evidence="2" id="KW-0560">Oxidoreductase</keyword>
<dbReference type="PRINTS" id="PR00081">
    <property type="entry name" value="GDHRDH"/>
</dbReference>
<organism evidence="4 5">
    <name type="scientific">Arcticibacter tournemirensis</name>
    <dbReference type="NCBI Taxonomy" id="699437"/>
    <lineage>
        <taxon>Bacteria</taxon>
        <taxon>Pseudomonadati</taxon>
        <taxon>Bacteroidota</taxon>
        <taxon>Sphingobacteriia</taxon>
        <taxon>Sphingobacteriales</taxon>
        <taxon>Sphingobacteriaceae</taxon>
        <taxon>Arcticibacter</taxon>
    </lineage>
</organism>
<accession>A0A5M9H7Q2</accession>
<dbReference type="InterPro" id="IPR051911">
    <property type="entry name" value="SDR_oxidoreductase"/>
</dbReference>